<name>A0A0F0LEE4_9MICO</name>
<organism evidence="2 3">
    <name type="scientific">Microbacterium oxydans</name>
    <dbReference type="NCBI Taxonomy" id="82380"/>
    <lineage>
        <taxon>Bacteria</taxon>
        <taxon>Bacillati</taxon>
        <taxon>Actinomycetota</taxon>
        <taxon>Actinomycetes</taxon>
        <taxon>Micrococcales</taxon>
        <taxon>Microbacteriaceae</taxon>
        <taxon>Microbacterium</taxon>
    </lineage>
</organism>
<dbReference type="RefSeq" id="WP_045277948.1">
    <property type="nucleotide sequence ID" value="NZ_JYIW01000017.1"/>
</dbReference>
<protein>
    <recommendedName>
        <fullName evidence="1">SGNH hydrolase-type esterase domain-containing protein</fullName>
    </recommendedName>
</protein>
<gene>
    <name evidence="2" type="ORF">RS83_00505</name>
</gene>
<accession>A0A0F0LEE4</accession>
<dbReference type="EMBL" id="JYIW01000017">
    <property type="protein sequence ID" value="KJL31054.1"/>
    <property type="molecule type" value="Genomic_DNA"/>
</dbReference>
<dbReference type="SUPFAM" id="SSF52266">
    <property type="entry name" value="SGNH hydrolase"/>
    <property type="match status" value="1"/>
</dbReference>
<dbReference type="GO" id="GO:0006629">
    <property type="term" value="P:lipid metabolic process"/>
    <property type="evidence" value="ECO:0007669"/>
    <property type="project" value="InterPro"/>
</dbReference>
<comment type="caution">
    <text evidence="2">The sequence shown here is derived from an EMBL/GenBank/DDBJ whole genome shotgun (WGS) entry which is preliminary data.</text>
</comment>
<evidence type="ECO:0000259" key="1">
    <source>
        <dbReference type="Pfam" id="PF13472"/>
    </source>
</evidence>
<feature type="domain" description="SGNH hydrolase-type esterase" evidence="1">
    <location>
        <begin position="196"/>
        <end position="373"/>
    </location>
</feature>
<evidence type="ECO:0000313" key="3">
    <source>
        <dbReference type="Proteomes" id="UP000033640"/>
    </source>
</evidence>
<reference evidence="2 3" key="1">
    <citation type="submission" date="2015-02" db="EMBL/GenBank/DDBJ databases">
        <title>Draft genome sequences of ten Microbacterium spp. with emphasis on heavy metal contaminated environments.</title>
        <authorList>
            <person name="Corretto E."/>
        </authorList>
    </citation>
    <scope>NUCLEOTIDE SEQUENCE [LARGE SCALE GENOMIC DNA]</scope>
    <source>
        <strain evidence="2 3">BEL4b</strain>
    </source>
</reference>
<dbReference type="PROSITE" id="PS01098">
    <property type="entry name" value="LIPASE_GDSL_SER"/>
    <property type="match status" value="1"/>
</dbReference>
<proteinExistence type="predicted"/>
<dbReference type="Proteomes" id="UP000033640">
    <property type="component" value="Unassembled WGS sequence"/>
</dbReference>
<dbReference type="InterPro" id="IPR036514">
    <property type="entry name" value="SGNH_hydro_sf"/>
</dbReference>
<dbReference type="AlphaFoldDB" id="A0A0F0LEE4"/>
<dbReference type="GO" id="GO:0016298">
    <property type="term" value="F:lipase activity"/>
    <property type="evidence" value="ECO:0007669"/>
    <property type="project" value="InterPro"/>
</dbReference>
<dbReference type="Gene3D" id="3.40.50.1110">
    <property type="entry name" value="SGNH hydrolase"/>
    <property type="match status" value="1"/>
</dbReference>
<dbReference type="Pfam" id="PF13472">
    <property type="entry name" value="Lipase_GDSL_2"/>
    <property type="match status" value="1"/>
</dbReference>
<evidence type="ECO:0000313" key="2">
    <source>
        <dbReference type="EMBL" id="KJL31054.1"/>
    </source>
</evidence>
<dbReference type="PATRIC" id="fig|82380.11.peg.521"/>
<dbReference type="OrthoDB" id="9794725at2"/>
<dbReference type="InterPro" id="IPR013830">
    <property type="entry name" value="SGNH_hydro"/>
</dbReference>
<sequence length="392" mass="42159">MTDTTSSRPPCGPAEIRIVEGEAAQLPPYSDDVWTGRYVPRGILVPFRGQPGTPAPSALDLASVVIRAGGALLCEGVDYVVDAVFGTICLPTVDAAPLPVSIDYRYSLLRIDSIVRGDSGEKVLLRGVSHLTNPHPPRPAAGGVVEENLLVDAFSDGAAAAYAPRAPRRPLPAVMTGALPRAARVLNDGESLRLLFLGDSITEGGDASTEESTFRAIAGGRVRDEHPQVQVSYAATGGSRSVQWLDDSDGSCDWNRVTEAAPHVTVVEFLNDSYLDPAQWEPAYDELLSRLRSAGSEAVLLTPTFAMRSAMNGSEQTDDGRLYVRFVRDYAARSGVPLIDVSARWERLRDEGLPYWTLLANGINHPDDRGHRLTGEFIADALLTMLAPAVDE</sequence>
<dbReference type="CDD" id="cd00229">
    <property type="entry name" value="SGNH_hydrolase"/>
    <property type="match status" value="1"/>
</dbReference>
<dbReference type="InterPro" id="IPR008265">
    <property type="entry name" value="Lipase_GDSL_AS"/>
</dbReference>